<dbReference type="PATRIC" id="fig|1294142.3.peg.3501"/>
<feature type="domain" description="HTH rpiR-type" evidence="4">
    <location>
        <begin position="1"/>
        <end position="75"/>
    </location>
</feature>
<dbReference type="RefSeq" id="WP_021803314.1">
    <property type="nucleotide sequence ID" value="NZ_KI273145.1"/>
</dbReference>
<dbReference type="InterPro" id="IPR047640">
    <property type="entry name" value="RpiR-like"/>
</dbReference>
<keyword evidence="7" id="KW-1185">Reference proteome</keyword>
<dbReference type="eggNOG" id="COG1737">
    <property type="taxonomic scope" value="Bacteria"/>
</dbReference>
<dbReference type="InterPro" id="IPR001347">
    <property type="entry name" value="SIS_dom"/>
</dbReference>
<dbReference type="Gene3D" id="3.40.50.10490">
    <property type="entry name" value="Glucose-6-phosphate isomerase like protein, domain 1"/>
    <property type="match status" value="1"/>
</dbReference>
<organism evidence="6 7">
    <name type="scientific">Clostridium intestinale URNW</name>
    <dbReference type="NCBI Taxonomy" id="1294142"/>
    <lineage>
        <taxon>Bacteria</taxon>
        <taxon>Bacillati</taxon>
        <taxon>Bacillota</taxon>
        <taxon>Clostridia</taxon>
        <taxon>Eubacteriales</taxon>
        <taxon>Clostridiaceae</taxon>
        <taxon>Clostridium</taxon>
    </lineage>
</organism>
<dbReference type="InterPro" id="IPR046348">
    <property type="entry name" value="SIS_dom_sf"/>
</dbReference>
<dbReference type="CDD" id="cd05013">
    <property type="entry name" value="SIS_RpiR"/>
    <property type="match status" value="1"/>
</dbReference>
<name>U2PZU7_9CLOT</name>
<dbReference type="HOGENOM" id="CLU_055769_2_1_9"/>
<dbReference type="InterPro" id="IPR000281">
    <property type="entry name" value="HTH_RpiR"/>
</dbReference>
<dbReference type="InterPro" id="IPR035472">
    <property type="entry name" value="RpiR-like_SIS"/>
</dbReference>
<sequence>MIIEQLIGNKNLTKTEEQIVKFIQDYPRAVINLSLEQLSKQCFVSQASIIRLCKKLGSKGFAEFKIQLASELSSFALDGQQISVDVPIPPNGSCENTAKVFYNLSVKTLEHTFNTLNFSEIEEAAKLLAGADIVYLYGRGESLILAQDFHYKLIRLGIHSSLETLNGFQEARSSHTNSKINEVALVISQYCNSHQFHYVVDELMSNNIPFILLTATQKTWPYDHFAKVTLRIDCLESRHKMGSFNSRTAMLYLLDCIFGQMFSLNYDQNIHNLAQFSQRKVERDYYYKAIQDTNNSD</sequence>
<dbReference type="PANTHER" id="PTHR30514:SF10">
    <property type="entry name" value="MURR_RPIR FAMILY TRANSCRIPTIONAL REGULATOR"/>
    <property type="match status" value="1"/>
</dbReference>
<dbReference type="Proteomes" id="UP000016721">
    <property type="component" value="Unassembled WGS sequence"/>
</dbReference>
<evidence type="ECO:0000256" key="1">
    <source>
        <dbReference type="ARBA" id="ARBA00023015"/>
    </source>
</evidence>
<comment type="caution">
    <text evidence="6">The sequence shown here is derived from an EMBL/GenBank/DDBJ whole genome shotgun (WGS) entry which is preliminary data.</text>
</comment>
<dbReference type="STRING" id="1294142.CINTURNW_3355"/>
<dbReference type="AlphaFoldDB" id="U2PZU7"/>
<keyword evidence="1" id="KW-0805">Transcription regulation</keyword>
<dbReference type="GO" id="GO:0097367">
    <property type="term" value="F:carbohydrate derivative binding"/>
    <property type="evidence" value="ECO:0007669"/>
    <property type="project" value="InterPro"/>
</dbReference>
<reference evidence="6 7" key="1">
    <citation type="journal article" date="2013" name="Genome Announc.">
        <title>Draft Genome Sequence of the Hydrogen- and Ethanol-Producing Bacterium Clostridium intestinale Strain URNW.</title>
        <authorList>
            <person name="Lal S."/>
            <person name="Ramachandran U."/>
            <person name="Zhang X."/>
            <person name="Sparling R."/>
            <person name="Levin D.B."/>
        </authorList>
    </citation>
    <scope>NUCLEOTIDE SEQUENCE [LARGE SCALE GENOMIC DNA]</scope>
    <source>
        <strain evidence="6 7">URNW</strain>
    </source>
</reference>
<accession>U2PZU7</accession>
<keyword evidence="2" id="KW-0238">DNA-binding</keyword>
<dbReference type="EMBL" id="APJA01000019">
    <property type="protein sequence ID" value="ERK29314.1"/>
    <property type="molecule type" value="Genomic_DNA"/>
</dbReference>
<dbReference type="SUPFAM" id="SSF46689">
    <property type="entry name" value="Homeodomain-like"/>
    <property type="match status" value="1"/>
</dbReference>
<evidence type="ECO:0000259" key="4">
    <source>
        <dbReference type="PROSITE" id="PS51071"/>
    </source>
</evidence>
<evidence type="ECO:0000313" key="7">
    <source>
        <dbReference type="Proteomes" id="UP000016721"/>
    </source>
</evidence>
<evidence type="ECO:0000256" key="3">
    <source>
        <dbReference type="ARBA" id="ARBA00023163"/>
    </source>
</evidence>
<dbReference type="PANTHER" id="PTHR30514">
    <property type="entry name" value="GLUCOKINASE"/>
    <property type="match status" value="1"/>
</dbReference>
<dbReference type="GO" id="GO:0003677">
    <property type="term" value="F:DNA binding"/>
    <property type="evidence" value="ECO:0007669"/>
    <property type="project" value="UniProtKB-KW"/>
</dbReference>
<dbReference type="GO" id="GO:0003700">
    <property type="term" value="F:DNA-binding transcription factor activity"/>
    <property type="evidence" value="ECO:0007669"/>
    <property type="project" value="InterPro"/>
</dbReference>
<dbReference type="InterPro" id="IPR009057">
    <property type="entry name" value="Homeodomain-like_sf"/>
</dbReference>
<gene>
    <name evidence="6" type="ORF">CINTURNW_3355</name>
</gene>
<evidence type="ECO:0000313" key="6">
    <source>
        <dbReference type="EMBL" id="ERK29314.1"/>
    </source>
</evidence>
<dbReference type="Pfam" id="PF01418">
    <property type="entry name" value="HTH_6"/>
    <property type="match status" value="1"/>
</dbReference>
<dbReference type="InterPro" id="IPR036388">
    <property type="entry name" value="WH-like_DNA-bd_sf"/>
</dbReference>
<feature type="domain" description="SIS" evidence="5">
    <location>
        <begin position="124"/>
        <end position="267"/>
    </location>
</feature>
<dbReference type="Gene3D" id="1.10.10.10">
    <property type="entry name" value="Winged helix-like DNA-binding domain superfamily/Winged helix DNA-binding domain"/>
    <property type="match status" value="1"/>
</dbReference>
<protein>
    <submittedName>
        <fullName evidence="6">RpiR family phosphosugar-binding transcriptional regulator</fullName>
    </submittedName>
</protein>
<evidence type="ECO:0000259" key="5">
    <source>
        <dbReference type="PROSITE" id="PS51464"/>
    </source>
</evidence>
<evidence type="ECO:0000256" key="2">
    <source>
        <dbReference type="ARBA" id="ARBA00023125"/>
    </source>
</evidence>
<proteinExistence type="predicted"/>
<keyword evidence="3" id="KW-0804">Transcription</keyword>
<dbReference type="PROSITE" id="PS51464">
    <property type="entry name" value="SIS"/>
    <property type="match status" value="1"/>
</dbReference>
<dbReference type="PROSITE" id="PS51071">
    <property type="entry name" value="HTH_RPIR"/>
    <property type="match status" value="1"/>
</dbReference>
<dbReference type="GO" id="GO:1901135">
    <property type="term" value="P:carbohydrate derivative metabolic process"/>
    <property type="evidence" value="ECO:0007669"/>
    <property type="project" value="InterPro"/>
</dbReference>
<dbReference type="SUPFAM" id="SSF53697">
    <property type="entry name" value="SIS domain"/>
    <property type="match status" value="1"/>
</dbReference>